<dbReference type="PANTHER" id="PTHR30246:SF1">
    <property type="entry name" value="2-DEHYDRO-3-DEOXY-6-PHOSPHOGALACTONATE ALDOLASE-RELATED"/>
    <property type="match status" value="1"/>
</dbReference>
<evidence type="ECO:0000313" key="10">
    <source>
        <dbReference type="Proteomes" id="UP001165341"/>
    </source>
</evidence>
<dbReference type="GO" id="GO:0008675">
    <property type="term" value="F:2-dehydro-3-deoxy-phosphogluconate aldolase activity"/>
    <property type="evidence" value="ECO:0007669"/>
    <property type="project" value="UniProtKB-EC"/>
</dbReference>
<comment type="subunit">
    <text evidence="4">Homotrimer.</text>
</comment>
<protein>
    <recommendedName>
        <fullName evidence="5">2-dehydro-3-deoxy-phosphogluconate aldolase</fullName>
        <ecNumber evidence="5">4.1.2.14</ecNumber>
    </recommendedName>
</protein>
<evidence type="ECO:0000256" key="6">
    <source>
        <dbReference type="ARBA" id="ARBA00023239"/>
    </source>
</evidence>
<dbReference type="InterPro" id="IPR031338">
    <property type="entry name" value="KDPG/KHG_AS_2"/>
</dbReference>
<evidence type="ECO:0000256" key="7">
    <source>
        <dbReference type="ARBA" id="ARBA00023270"/>
    </source>
</evidence>
<evidence type="ECO:0000256" key="1">
    <source>
        <dbReference type="ARBA" id="ARBA00000654"/>
    </source>
</evidence>
<dbReference type="InterPro" id="IPR000887">
    <property type="entry name" value="Aldlse_KDPG_KHG"/>
</dbReference>
<reference evidence="9" key="1">
    <citation type="submission" date="2022-03" db="EMBL/GenBank/DDBJ databases">
        <title>Cryobacterium sp. nov. strain ZS14-85, isolated from Antarctic soil.</title>
        <authorList>
            <person name="Li J."/>
            <person name="Niu G."/>
        </authorList>
    </citation>
    <scope>NUCLEOTIDE SEQUENCE</scope>
    <source>
        <strain evidence="9">ZS14-85</strain>
    </source>
</reference>
<keyword evidence="7" id="KW-0704">Schiff base</keyword>
<evidence type="ECO:0000313" key="9">
    <source>
        <dbReference type="EMBL" id="MCI4659304.1"/>
    </source>
</evidence>
<dbReference type="Pfam" id="PF01081">
    <property type="entry name" value="Aldolase"/>
    <property type="match status" value="1"/>
</dbReference>
<evidence type="ECO:0000256" key="8">
    <source>
        <dbReference type="ARBA" id="ARBA00023277"/>
    </source>
</evidence>
<keyword evidence="6 9" id="KW-0456">Lyase</keyword>
<comment type="similarity">
    <text evidence="3">Belongs to the KHG/KDPG aldolase family.</text>
</comment>
<dbReference type="EC" id="4.1.2.14" evidence="5"/>
<dbReference type="PROSITE" id="PS00160">
    <property type="entry name" value="ALDOLASE_KDPG_KHG_2"/>
    <property type="match status" value="1"/>
</dbReference>
<evidence type="ECO:0000256" key="3">
    <source>
        <dbReference type="ARBA" id="ARBA00006906"/>
    </source>
</evidence>
<evidence type="ECO:0000256" key="5">
    <source>
        <dbReference type="ARBA" id="ARBA00013063"/>
    </source>
</evidence>
<comment type="catalytic activity">
    <reaction evidence="1">
        <text>2-dehydro-3-deoxy-6-phospho-D-gluconate = D-glyceraldehyde 3-phosphate + pyruvate</text>
        <dbReference type="Rhea" id="RHEA:17089"/>
        <dbReference type="ChEBI" id="CHEBI:15361"/>
        <dbReference type="ChEBI" id="CHEBI:57569"/>
        <dbReference type="ChEBI" id="CHEBI:59776"/>
        <dbReference type="EC" id="4.1.2.14"/>
    </reaction>
</comment>
<proteinExistence type="inferred from homology"/>
<sequence length="210" mass="21522">MSTLNSAQLLDLAPVIPVVVIDDADRAVELARALVAGGLPVIEVTLRTPAALRAISAIAEQVPGAVIGAGTVNNPVLVRRATEAGAQFLISPGSTDALLDAMDASGLPYLPGAATASEVLRLIERGHPQMKFFPAEASGGHAVLRSLASPLPEARFCPTGGITLASAPVYLALPNVGCIGGTWITPLDAIELGDWTRIEGLARQAAGLRP</sequence>
<name>A0AA41UIA8_9MICO</name>
<dbReference type="EMBL" id="JALGAR010000004">
    <property type="protein sequence ID" value="MCI4659304.1"/>
    <property type="molecule type" value="Genomic_DNA"/>
</dbReference>
<keyword evidence="8" id="KW-0119">Carbohydrate metabolism</keyword>
<dbReference type="NCBIfam" id="NF004325">
    <property type="entry name" value="PRK05718.1"/>
    <property type="match status" value="1"/>
</dbReference>
<dbReference type="SUPFAM" id="SSF51569">
    <property type="entry name" value="Aldolase"/>
    <property type="match status" value="1"/>
</dbReference>
<evidence type="ECO:0000256" key="4">
    <source>
        <dbReference type="ARBA" id="ARBA00011233"/>
    </source>
</evidence>
<dbReference type="InterPro" id="IPR013785">
    <property type="entry name" value="Aldolase_TIM"/>
</dbReference>
<comment type="pathway">
    <text evidence="2">Carbohydrate acid metabolism; 2-dehydro-3-deoxy-D-gluconate degradation; D-glyceraldehyde 3-phosphate and pyruvate from 2-dehydro-3-deoxy-D-gluconate: step 2/2.</text>
</comment>
<dbReference type="PANTHER" id="PTHR30246">
    <property type="entry name" value="2-KETO-3-DEOXY-6-PHOSPHOGLUCONATE ALDOLASE"/>
    <property type="match status" value="1"/>
</dbReference>
<accession>A0AA41UIA8</accession>
<comment type="caution">
    <text evidence="9">The sequence shown here is derived from an EMBL/GenBank/DDBJ whole genome shotgun (WGS) entry which is preliminary data.</text>
</comment>
<evidence type="ECO:0000256" key="2">
    <source>
        <dbReference type="ARBA" id="ARBA00004736"/>
    </source>
</evidence>
<dbReference type="PROSITE" id="PS00159">
    <property type="entry name" value="ALDOLASE_KDPG_KHG_1"/>
    <property type="match status" value="1"/>
</dbReference>
<dbReference type="InterPro" id="IPR031337">
    <property type="entry name" value="KDPG/KHG_AS_1"/>
</dbReference>
<keyword evidence="10" id="KW-1185">Reference proteome</keyword>
<dbReference type="Proteomes" id="UP001165341">
    <property type="component" value="Unassembled WGS sequence"/>
</dbReference>
<organism evidence="9 10">
    <name type="scientific">Cryobacterium zhongshanensis</name>
    <dbReference type="NCBI Taxonomy" id="2928153"/>
    <lineage>
        <taxon>Bacteria</taxon>
        <taxon>Bacillati</taxon>
        <taxon>Actinomycetota</taxon>
        <taxon>Actinomycetes</taxon>
        <taxon>Micrococcales</taxon>
        <taxon>Microbacteriaceae</taxon>
        <taxon>Cryobacterium</taxon>
    </lineage>
</organism>
<dbReference type="AlphaFoldDB" id="A0AA41UIA8"/>
<dbReference type="Gene3D" id="3.20.20.70">
    <property type="entry name" value="Aldolase class I"/>
    <property type="match status" value="1"/>
</dbReference>
<dbReference type="NCBIfam" id="TIGR01182">
    <property type="entry name" value="eda"/>
    <property type="match status" value="1"/>
</dbReference>
<dbReference type="CDD" id="cd00452">
    <property type="entry name" value="KDPG_aldolase"/>
    <property type="match status" value="1"/>
</dbReference>
<dbReference type="RefSeq" id="WP_243012846.1">
    <property type="nucleotide sequence ID" value="NZ_JALGAR010000004.1"/>
</dbReference>
<gene>
    <name evidence="9" type="primary">eda</name>
    <name evidence="9" type="ORF">MQH31_15970</name>
</gene>